<protein>
    <submittedName>
        <fullName evidence="1">Uncharacterized protein</fullName>
    </submittedName>
</protein>
<accession>A0A2H1HSY2</accession>
<organism evidence="1 2">
    <name type="scientific">Brevibacterium iodinum ATCC 49514</name>
    <dbReference type="NCBI Taxonomy" id="1255616"/>
    <lineage>
        <taxon>Bacteria</taxon>
        <taxon>Bacillati</taxon>
        <taxon>Actinomycetota</taxon>
        <taxon>Actinomycetes</taxon>
        <taxon>Micrococcales</taxon>
        <taxon>Brevibacteriaceae</taxon>
        <taxon>Brevibacterium</taxon>
    </lineage>
</organism>
<evidence type="ECO:0000313" key="1">
    <source>
        <dbReference type="EMBL" id="SMX66022.1"/>
    </source>
</evidence>
<keyword evidence="2" id="KW-1185">Reference proteome</keyword>
<proteinExistence type="predicted"/>
<evidence type="ECO:0000313" key="2">
    <source>
        <dbReference type="Proteomes" id="UP000234382"/>
    </source>
</evidence>
<reference evidence="2" key="1">
    <citation type="submission" date="2017-03" db="EMBL/GenBank/DDBJ databases">
        <authorList>
            <person name="Monnet C."/>
        </authorList>
    </citation>
    <scope>NUCLEOTIDE SEQUENCE [LARGE SCALE GENOMIC DNA]</scope>
    <source>
        <strain evidence="2">ATCC 49514</strain>
    </source>
</reference>
<dbReference type="RefSeq" id="WP_101543586.1">
    <property type="nucleotide sequence ID" value="NZ_FXYX01000001.1"/>
</dbReference>
<dbReference type="AlphaFoldDB" id="A0A2H1HSY2"/>
<name>A0A2H1HSY2_9MICO</name>
<dbReference type="EMBL" id="FXYX01000001">
    <property type="protein sequence ID" value="SMX66022.1"/>
    <property type="molecule type" value="Genomic_DNA"/>
</dbReference>
<dbReference type="Proteomes" id="UP000234382">
    <property type="component" value="Unassembled WGS sequence"/>
</dbReference>
<gene>
    <name evidence="1" type="ORF">BI49514_00228</name>
</gene>
<sequence length="68" mass="7689">MRQTPDYVLDRPCADDLDQFFSIDPDPRVWTHLLSGRLTDEEEAEAILVRLVFADRELTAAQLGATLA</sequence>